<organism evidence="2 3">
    <name type="scientific">Candidatus Yanofskybacteria bacterium RIFCSPHIGHO2_02_FULL_38_22b</name>
    <dbReference type="NCBI Taxonomy" id="1802673"/>
    <lineage>
        <taxon>Bacteria</taxon>
        <taxon>Candidatus Yanofskyibacteriota</taxon>
    </lineage>
</organism>
<proteinExistence type="predicted"/>
<keyword evidence="1" id="KW-0472">Membrane</keyword>
<name>A0A1F8EZK9_9BACT</name>
<dbReference type="InterPro" id="IPR043993">
    <property type="entry name" value="T4SS_pilin"/>
</dbReference>
<accession>A0A1F8EZK9</accession>
<keyword evidence="1" id="KW-1133">Transmembrane helix</keyword>
<dbReference type="Proteomes" id="UP000176834">
    <property type="component" value="Unassembled WGS sequence"/>
</dbReference>
<protein>
    <submittedName>
        <fullName evidence="2">Uncharacterized protein</fullName>
    </submittedName>
</protein>
<feature type="transmembrane region" description="Helical" evidence="1">
    <location>
        <begin position="31"/>
        <end position="54"/>
    </location>
</feature>
<dbReference type="AlphaFoldDB" id="A0A1F8EZK9"/>
<feature type="transmembrane region" description="Helical" evidence="1">
    <location>
        <begin position="66"/>
        <end position="88"/>
    </location>
</feature>
<evidence type="ECO:0000256" key="1">
    <source>
        <dbReference type="SAM" id="Phobius"/>
    </source>
</evidence>
<gene>
    <name evidence="2" type="ORF">A3B86_04285</name>
</gene>
<keyword evidence="1" id="KW-0812">Transmembrane</keyword>
<sequence>MFQFTGLQIPNPFGPGGLDTFQKLFDAVITFLYYIAGPIVVGMIIFAGLKFLFAKGEPGKITEAKNILWYAIVGLVVILIGRGFIALLESIIRLGQ</sequence>
<comment type="caution">
    <text evidence="2">The sequence shown here is derived from an EMBL/GenBank/DDBJ whole genome shotgun (WGS) entry which is preliminary data.</text>
</comment>
<evidence type="ECO:0000313" key="3">
    <source>
        <dbReference type="Proteomes" id="UP000176834"/>
    </source>
</evidence>
<evidence type="ECO:0000313" key="2">
    <source>
        <dbReference type="EMBL" id="OGN06307.1"/>
    </source>
</evidence>
<dbReference type="EMBL" id="MGJN01000020">
    <property type="protein sequence ID" value="OGN06307.1"/>
    <property type="molecule type" value="Genomic_DNA"/>
</dbReference>
<dbReference type="Pfam" id="PF18895">
    <property type="entry name" value="T4SS_pilin"/>
    <property type="match status" value="1"/>
</dbReference>
<reference evidence="2 3" key="1">
    <citation type="journal article" date="2016" name="Nat. Commun.">
        <title>Thousands of microbial genomes shed light on interconnected biogeochemical processes in an aquifer system.</title>
        <authorList>
            <person name="Anantharaman K."/>
            <person name="Brown C.T."/>
            <person name="Hug L.A."/>
            <person name="Sharon I."/>
            <person name="Castelle C.J."/>
            <person name="Probst A.J."/>
            <person name="Thomas B.C."/>
            <person name="Singh A."/>
            <person name="Wilkins M.J."/>
            <person name="Karaoz U."/>
            <person name="Brodie E.L."/>
            <person name="Williams K.H."/>
            <person name="Hubbard S.S."/>
            <person name="Banfield J.F."/>
        </authorList>
    </citation>
    <scope>NUCLEOTIDE SEQUENCE [LARGE SCALE GENOMIC DNA]</scope>
</reference>